<evidence type="ECO:0000313" key="1">
    <source>
        <dbReference type="EMBL" id="CAI0399394.1"/>
    </source>
</evidence>
<accession>A0AAV0IQJ6</accession>
<protein>
    <submittedName>
        <fullName evidence="1">Uncharacterized protein</fullName>
    </submittedName>
</protein>
<evidence type="ECO:0000313" key="2">
    <source>
        <dbReference type="Proteomes" id="UP001154282"/>
    </source>
</evidence>
<dbReference type="Proteomes" id="UP001154282">
    <property type="component" value="Unassembled WGS sequence"/>
</dbReference>
<comment type="caution">
    <text evidence="1">The sequence shown here is derived from an EMBL/GenBank/DDBJ whole genome shotgun (WGS) entry which is preliminary data.</text>
</comment>
<feature type="non-terminal residue" evidence="1">
    <location>
        <position position="1"/>
    </location>
</feature>
<sequence length="95" mass="10748">LLPPSQLRIRSGGARKKAPKPRTETEAFLFTPHSLLNKDRPRALGRSAGSFPVVLFPPRERRTEEICPARGGSVETFCCLGRELYDLFPYCLIQY</sequence>
<proteinExistence type="predicted"/>
<name>A0AAV0IQJ6_9ROSI</name>
<organism evidence="1 2">
    <name type="scientific">Linum tenue</name>
    <dbReference type="NCBI Taxonomy" id="586396"/>
    <lineage>
        <taxon>Eukaryota</taxon>
        <taxon>Viridiplantae</taxon>
        <taxon>Streptophyta</taxon>
        <taxon>Embryophyta</taxon>
        <taxon>Tracheophyta</taxon>
        <taxon>Spermatophyta</taxon>
        <taxon>Magnoliopsida</taxon>
        <taxon>eudicotyledons</taxon>
        <taxon>Gunneridae</taxon>
        <taxon>Pentapetalae</taxon>
        <taxon>rosids</taxon>
        <taxon>fabids</taxon>
        <taxon>Malpighiales</taxon>
        <taxon>Linaceae</taxon>
        <taxon>Linum</taxon>
    </lineage>
</organism>
<gene>
    <name evidence="1" type="ORF">LITE_LOCUS10277</name>
</gene>
<dbReference type="AlphaFoldDB" id="A0AAV0IQJ6"/>
<reference evidence="1" key="1">
    <citation type="submission" date="2022-08" db="EMBL/GenBank/DDBJ databases">
        <authorList>
            <person name="Gutierrez-Valencia J."/>
        </authorList>
    </citation>
    <scope>NUCLEOTIDE SEQUENCE</scope>
</reference>
<keyword evidence="2" id="KW-1185">Reference proteome</keyword>
<dbReference type="EMBL" id="CAMGYJ010000004">
    <property type="protein sequence ID" value="CAI0399394.1"/>
    <property type="molecule type" value="Genomic_DNA"/>
</dbReference>